<feature type="region of interest" description="Disordered" evidence="1">
    <location>
        <begin position="483"/>
        <end position="503"/>
    </location>
</feature>
<accession>A0A0N1PFI2</accession>
<evidence type="ECO:0000313" key="3">
    <source>
        <dbReference type="Proteomes" id="UP000038009"/>
    </source>
</evidence>
<protein>
    <submittedName>
        <fullName evidence="2">Uncharacterized protein</fullName>
    </submittedName>
</protein>
<feature type="region of interest" description="Disordered" evidence="1">
    <location>
        <begin position="33"/>
        <end position="60"/>
    </location>
</feature>
<feature type="region of interest" description="Disordered" evidence="1">
    <location>
        <begin position="424"/>
        <end position="469"/>
    </location>
</feature>
<comment type="caution">
    <text evidence="2">The sequence shown here is derived from an EMBL/GenBank/DDBJ whole genome shotgun (WGS) entry which is preliminary data.</text>
</comment>
<dbReference type="VEuPathDB" id="TriTrypDB:Lsey_0041_0140"/>
<name>A0A0N1PFI2_LEPSE</name>
<feature type="compositionally biased region" description="Polar residues" evidence="1">
    <location>
        <begin position="135"/>
        <end position="155"/>
    </location>
</feature>
<dbReference type="EMBL" id="LJSK01000041">
    <property type="protein sequence ID" value="KPI88754.1"/>
    <property type="molecule type" value="Genomic_DNA"/>
</dbReference>
<reference evidence="2 3" key="1">
    <citation type="journal article" date="2015" name="PLoS Pathog.">
        <title>Leptomonas seymouri: Adaptations to the Dixenous Life Cycle Analyzed by Genome Sequencing, Transcriptome Profiling and Co-infection with Leishmania donovani.</title>
        <authorList>
            <person name="Kraeva N."/>
            <person name="Butenko A."/>
            <person name="Hlavacova J."/>
            <person name="Kostygov A."/>
            <person name="Myskova J."/>
            <person name="Grybchuk D."/>
            <person name="Lestinova T."/>
            <person name="Votypka J."/>
            <person name="Volf P."/>
            <person name="Opperdoes F."/>
            <person name="Flegontov P."/>
            <person name="Lukes J."/>
            <person name="Yurchenko V."/>
        </authorList>
    </citation>
    <scope>NUCLEOTIDE SEQUENCE [LARGE SCALE GENOMIC DNA]</scope>
    <source>
        <strain evidence="2 3">ATCC 30220</strain>
    </source>
</reference>
<dbReference type="OMA" id="YAGRMPC"/>
<gene>
    <name evidence="2" type="ORF">ABL78_2133</name>
</gene>
<keyword evidence="3" id="KW-1185">Reference proteome</keyword>
<feature type="compositionally biased region" description="Polar residues" evidence="1">
    <location>
        <begin position="183"/>
        <end position="195"/>
    </location>
</feature>
<dbReference type="Proteomes" id="UP000038009">
    <property type="component" value="Unassembled WGS sequence"/>
</dbReference>
<evidence type="ECO:0000256" key="1">
    <source>
        <dbReference type="SAM" id="MobiDB-lite"/>
    </source>
</evidence>
<sequence length="526" mass="54412">MLSFLIEKCGADAAEVPQLVKLNNLLLEEDDGEAAAAPTVKPASQGDNNGGARSGVVDSRRQSDNTMLSFLLDTCAVAEERMQFPVLQQMRSWLLQEAELPENATEDIEANAPAAARRAKLDSAGTANPPGGSGSSTTRYDTFQLDNTMEGSKSPTLPPLPATTGNDPRVAPGANAPAPILPSSGSWKGSTTACTSPSPLQASQPSLQASAARKAEADSAETHTEGDANAISSCQKNSARHTDTKAPDYGGVMHRGLTGAKLSEGAVASSTLPRSQRILPTYAGRMPCPASEAMSVLNSATVRLLSRAGVTSKSSRPSSVPPTSCPMSGFTRRFMANLYERVSTLSPRAADASEAAPLSQEHVLCNAHGSGMRAAREHYQLQHQQQQQTTSFAPTGTEVWHTGAAAGARGSTAAADGAAALSLRGTVGPCRPSPPAPARSTGRRTSGPESRQRRSSLSRPTAVVGHPPSVALPCVGAAARSVHRPSSAAHGQPAGRTPGSADPVGLMVVGARIRLPSTAPKRSQYA</sequence>
<dbReference type="AlphaFoldDB" id="A0A0N1PFI2"/>
<feature type="region of interest" description="Disordered" evidence="1">
    <location>
        <begin position="114"/>
        <end position="250"/>
    </location>
</feature>
<proteinExistence type="predicted"/>
<feature type="compositionally biased region" description="Basic and acidic residues" evidence="1">
    <location>
        <begin position="213"/>
        <end position="226"/>
    </location>
</feature>
<organism evidence="2 3">
    <name type="scientific">Leptomonas seymouri</name>
    <dbReference type="NCBI Taxonomy" id="5684"/>
    <lineage>
        <taxon>Eukaryota</taxon>
        <taxon>Discoba</taxon>
        <taxon>Euglenozoa</taxon>
        <taxon>Kinetoplastea</taxon>
        <taxon>Metakinetoplastina</taxon>
        <taxon>Trypanosomatida</taxon>
        <taxon>Trypanosomatidae</taxon>
        <taxon>Leishmaniinae</taxon>
        <taxon>Leptomonas</taxon>
    </lineage>
</organism>
<evidence type="ECO:0000313" key="2">
    <source>
        <dbReference type="EMBL" id="KPI88754.1"/>
    </source>
</evidence>
<feature type="compositionally biased region" description="Low complexity" evidence="1">
    <location>
        <begin position="196"/>
        <end position="212"/>
    </location>
</feature>
<dbReference type="OrthoDB" id="267944at2759"/>